<feature type="transmembrane region" description="Helical" evidence="1">
    <location>
        <begin position="128"/>
        <end position="151"/>
    </location>
</feature>
<protein>
    <submittedName>
        <fullName evidence="2">Inclusion Membrane Protein C</fullName>
    </submittedName>
</protein>
<organism evidence="2">
    <name type="scientific">Chlamydia pneumoniae</name>
    <name type="common">Chlamydophila pneumoniae</name>
    <dbReference type="NCBI Taxonomy" id="83558"/>
    <lineage>
        <taxon>Bacteria</taxon>
        <taxon>Pseudomonadati</taxon>
        <taxon>Chlamydiota</taxon>
        <taxon>Chlamydiia</taxon>
        <taxon>Chlamydiales</taxon>
        <taxon>Chlamydiaceae</taxon>
        <taxon>Chlamydia/Chlamydophila group</taxon>
        <taxon>Chlamydia</taxon>
    </lineage>
</organism>
<proteinExistence type="predicted"/>
<name>A0A0F7X6W8_CHLPN</name>
<accession>A0A0F7X6W8</accession>
<feature type="transmembrane region" description="Helical" evidence="1">
    <location>
        <begin position="171"/>
        <end position="193"/>
    </location>
</feature>
<keyword evidence="1" id="KW-0472">Membrane</keyword>
<keyword evidence="1" id="KW-0812">Transmembrane</keyword>
<dbReference type="EMBL" id="LN847041">
    <property type="protein sequence ID" value="CRI47754.1"/>
    <property type="molecule type" value="Genomic_DNA"/>
</dbReference>
<evidence type="ECO:0000313" key="2">
    <source>
        <dbReference type="EMBL" id="CRI47754.1"/>
    </source>
</evidence>
<reference evidence="2" key="1">
    <citation type="submission" date="2015-05" db="EMBL/GenBank/DDBJ databases">
        <authorList>
            <person name="Rattei Thomas"/>
        </authorList>
    </citation>
    <scope>NUCLEOTIDE SEQUENCE</scope>
    <source>
        <strain evidence="2">DC9</strain>
    </source>
</reference>
<evidence type="ECO:0000256" key="1">
    <source>
        <dbReference type="SAM" id="Phobius"/>
    </source>
</evidence>
<dbReference type="AlphaFoldDB" id="A0A0F7X6W8"/>
<sequence length="203" mass="21467">MTSPIPFQSSGDASFLAEQPQQLPSTSESQLVTQLLTMMKHTQALSETVLQQQRDRLPTAPIILQVGGAPTGGAGAPFQPGPADDHHHPIPPPVVPAQIETEIATIRSELQLMRSTLQQSTKGARTGVLVVTAILMTISLLAIIIIILAVLGFTGVLPQVALLMQGETNLIWAMVSGSIICFIALIGTLGLILTNKNTPLRAS</sequence>
<keyword evidence="1" id="KW-1133">Transmembrane helix</keyword>
<gene>
    <name evidence="2" type="ORF">BN1224_DC9_BJ_00090</name>
</gene>